<dbReference type="PANTHER" id="PTHR43885">
    <property type="entry name" value="HALOACID DEHALOGENASE-LIKE HYDROLASE"/>
    <property type="match status" value="1"/>
</dbReference>
<dbReference type="Proteomes" id="UP001236258">
    <property type="component" value="Unassembled WGS sequence"/>
</dbReference>
<proteinExistence type="predicted"/>
<dbReference type="SFLD" id="SFLDS00003">
    <property type="entry name" value="Haloacid_Dehalogenase"/>
    <property type="match status" value="1"/>
</dbReference>
<keyword evidence="1" id="KW-0378">Hydrolase</keyword>
<dbReference type="Pfam" id="PF13419">
    <property type="entry name" value="HAD_2"/>
    <property type="match status" value="1"/>
</dbReference>
<dbReference type="Gene3D" id="1.10.260.80">
    <property type="match status" value="1"/>
</dbReference>
<reference evidence="1 2" key="1">
    <citation type="submission" date="2023-08" db="EMBL/GenBank/DDBJ databases">
        <authorList>
            <person name="Joshi A."/>
            <person name="Thite S."/>
        </authorList>
    </citation>
    <scope>NUCLEOTIDE SEQUENCE [LARGE SCALE GENOMIC DNA]</scope>
    <source>
        <strain evidence="1 2">1E1</strain>
    </source>
</reference>
<dbReference type="RefSeq" id="WP_305945564.1">
    <property type="nucleotide sequence ID" value="NZ_JAUZVY010000004.1"/>
</dbReference>
<protein>
    <submittedName>
        <fullName evidence="1">HAD family hydrolase</fullName>
        <ecNumber evidence="1">3.-.-.-</ecNumber>
    </submittedName>
</protein>
<dbReference type="PANTHER" id="PTHR43885:SF1">
    <property type="entry name" value="SUPERFAMILY HYDROLASE, PUTATIVE (AFU_ORTHOLOGUE AFUA_4G13290)-RELATED"/>
    <property type="match status" value="1"/>
</dbReference>
<dbReference type="NCBIfam" id="TIGR01509">
    <property type="entry name" value="HAD-SF-IA-v3"/>
    <property type="match status" value="1"/>
</dbReference>
<organism evidence="1 2">
    <name type="scientific">Alkalimonas delamerensis</name>
    <dbReference type="NCBI Taxonomy" id="265981"/>
    <lineage>
        <taxon>Bacteria</taxon>
        <taxon>Pseudomonadati</taxon>
        <taxon>Pseudomonadota</taxon>
        <taxon>Gammaproteobacteria</taxon>
        <taxon>Alkalimonas</taxon>
    </lineage>
</organism>
<dbReference type="SUPFAM" id="SSF56784">
    <property type="entry name" value="HAD-like"/>
    <property type="match status" value="1"/>
</dbReference>
<accession>A0ABT9GRS9</accession>
<dbReference type="InterPro" id="IPR006439">
    <property type="entry name" value="HAD-SF_hydro_IA"/>
</dbReference>
<dbReference type="Gene3D" id="3.40.50.1000">
    <property type="entry name" value="HAD superfamily/HAD-like"/>
    <property type="match status" value="1"/>
</dbReference>
<dbReference type="GO" id="GO:0016787">
    <property type="term" value="F:hydrolase activity"/>
    <property type="evidence" value="ECO:0007669"/>
    <property type="project" value="UniProtKB-KW"/>
</dbReference>
<dbReference type="InterPro" id="IPR023214">
    <property type="entry name" value="HAD_sf"/>
</dbReference>
<dbReference type="EC" id="3.-.-.-" evidence="1"/>
<name>A0ABT9GRS9_9GAMM</name>
<dbReference type="InterPro" id="IPR041492">
    <property type="entry name" value="HAD_2"/>
</dbReference>
<dbReference type="NCBIfam" id="TIGR01549">
    <property type="entry name" value="HAD-SF-IA-v1"/>
    <property type="match status" value="1"/>
</dbReference>
<dbReference type="SFLD" id="SFLDG01129">
    <property type="entry name" value="C1.5:_HAD__Beta-PGM__Phosphata"/>
    <property type="match status" value="1"/>
</dbReference>
<evidence type="ECO:0000313" key="2">
    <source>
        <dbReference type="Proteomes" id="UP001236258"/>
    </source>
</evidence>
<dbReference type="EMBL" id="JAUZVY010000004">
    <property type="protein sequence ID" value="MDP4529480.1"/>
    <property type="molecule type" value="Genomic_DNA"/>
</dbReference>
<gene>
    <name evidence="1" type="ORF">Q3O59_10635</name>
</gene>
<dbReference type="InterPro" id="IPR036412">
    <property type="entry name" value="HAD-like_sf"/>
</dbReference>
<keyword evidence="2" id="KW-1185">Reference proteome</keyword>
<evidence type="ECO:0000313" key="1">
    <source>
        <dbReference type="EMBL" id="MDP4529480.1"/>
    </source>
</evidence>
<comment type="caution">
    <text evidence="1">The sequence shown here is derived from an EMBL/GenBank/DDBJ whole genome shotgun (WGS) entry which is preliminary data.</text>
</comment>
<sequence>MTPLQPASLQGQIDVVAFDLDGTLVESPLDFVAIRHELGWQSNCDLLQTLAAISDDDSRAHAAAVISRHEMEAAERSVLLPGVLEALHELHECGFPTAILTRNIRVATQHMLSRLKIPISLVLTREDCAAKPDPEGLLRIAAHYQRPIHRLLYIGDYHFDLTTAANAGAQSCLLLTNSNQQYAQQANWLMADYSQLARALTS</sequence>